<evidence type="ECO:0000256" key="1">
    <source>
        <dbReference type="SAM" id="MobiDB-lite"/>
    </source>
</evidence>
<feature type="compositionally biased region" description="Basic and acidic residues" evidence="1">
    <location>
        <begin position="1"/>
        <end position="15"/>
    </location>
</feature>
<sequence>MEASREKEERGRGGERGGSPGGGGGGEGRGCRCWAAGSEGCVLRLRFPLKSVSLASSPGFKPQPRLPTHQCSQSKPCWAIAFPPPS</sequence>
<name>A0AA35LAF9_9SAUR</name>
<proteinExistence type="predicted"/>
<keyword evidence="3" id="KW-1185">Reference proteome</keyword>
<dbReference type="AlphaFoldDB" id="A0AA35LAF9"/>
<organism evidence="2 3">
    <name type="scientific">Podarcis lilfordi</name>
    <name type="common">Lilford's wall lizard</name>
    <dbReference type="NCBI Taxonomy" id="74358"/>
    <lineage>
        <taxon>Eukaryota</taxon>
        <taxon>Metazoa</taxon>
        <taxon>Chordata</taxon>
        <taxon>Craniata</taxon>
        <taxon>Vertebrata</taxon>
        <taxon>Euteleostomi</taxon>
        <taxon>Lepidosauria</taxon>
        <taxon>Squamata</taxon>
        <taxon>Bifurcata</taxon>
        <taxon>Unidentata</taxon>
        <taxon>Episquamata</taxon>
        <taxon>Laterata</taxon>
        <taxon>Lacertibaenia</taxon>
        <taxon>Lacertidae</taxon>
        <taxon>Podarcis</taxon>
    </lineage>
</organism>
<evidence type="ECO:0000313" key="3">
    <source>
        <dbReference type="Proteomes" id="UP001178461"/>
    </source>
</evidence>
<gene>
    <name evidence="2" type="ORF">PODLI_1B017904</name>
</gene>
<dbReference type="Proteomes" id="UP001178461">
    <property type="component" value="Chromosome 14"/>
</dbReference>
<reference evidence="2" key="1">
    <citation type="submission" date="2022-12" db="EMBL/GenBank/DDBJ databases">
        <authorList>
            <person name="Alioto T."/>
            <person name="Alioto T."/>
            <person name="Gomez Garrido J."/>
        </authorList>
    </citation>
    <scope>NUCLEOTIDE SEQUENCE</scope>
</reference>
<feature type="region of interest" description="Disordered" evidence="1">
    <location>
        <begin position="1"/>
        <end position="29"/>
    </location>
</feature>
<accession>A0AA35LAF9</accession>
<feature type="compositionally biased region" description="Gly residues" evidence="1">
    <location>
        <begin position="16"/>
        <end position="28"/>
    </location>
</feature>
<dbReference type="EMBL" id="OX395139">
    <property type="protein sequence ID" value="CAI5792029.1"/>
    <property type="molecule type" value="Genomic_DNA"/>
</dbReference>
<evidence type="ECO:0000313" key="2">
    <source>
        <dbReference type="EMBL" id="CAI5792029.1"/>
    </source>
</evidence>
<protein>
    <submittedName>
        <fullName evidence="2">Uncharacterized protein</fullName>
    </submittedName>
</protein>